<dbReference type="Gene3D" id="3.40.720.10">
    <property type="entry name" value="Alkaline Phosphatase, subunit A"/>
    <property type="match status" value="1"/>
</dbReference>
<evidence type="ECO:0000259" key="1">
    <source>
        <dbReference type="Pfam" id="PF00884"/>
    </source>
</evidence>
<feature type="domain" description="Sulfatase N-terminal" evidence="1">
    <location>
        <begin position="37"/>
        <end position="327"/>
    </location>
</feature>
<dbReference type="PANTHER" id="PTHR43751">
    <property type="entry name" value="SULFATASE"/>
    <property type="match status" value="1"/>
</dbReference>
<name>A0A2T6C089_9FLAO</name>
<proteinExistence type="predicted"/>
<gene>
    <name evidence="2" type="ORF">C8N46_104387</name>
</gene>
<keyword evidence="3" id="KW-1185">Reference proteome</keyword>
<dbReference type="Pfam" id="PF00884">
    <property type="entry name" value="Sulfatase"/>
    <property type="match status" value="1"/>
</dbReference>
<evidence type="ECO:0000313" key="2">
    <source>
        <dbReference type="EMBL" id="PTX61743.1"/>
    </source>
</evidence>
<keyword evidence="2" id="KW-0378">Hydrolase</keyword>
<dbReference type="InterPro" id="IPR052701">
    <property type="entry name" value="GAG_Ulvan_Degrading_Sulfatases"/>
</dbReference>
<protein>
    <submittedName>
        <fullName evidence="2">N-sulfoglucosamine sulfohydrolase</fullName>
    </submittedName>
</protein>
<dbReference type="Proteomes" id="UP000244090">
    <property type="component" value="Unassembled WGS sequence"/>
</dbReference>
<dbReference type="GO" id="GO:0016787">
    <property type="term" value="F:hydrolase activity"/>
    <property type="evidence" value="ECO:0007669"/>
    <property type="project" value="UniProtKB-KW"/>
</dbReference>
<dbReference type="SUPFAM" id="SSF53649">
    <property type="entry name" value="Alkaline phosphatase-like"/>
    <property type="match status" value="1"/>
</dbReference>
<evidence type="ECO:0000313" key="3">
    <source>
        <dbReference type="Proteomes" id="UP000244090"/>
    </source>
</evidence>
<comment type="caution">
    <text evidence="2">The sequence shown here is derived from an EMBL/GenBank/DDBJ whole genome shotgun (WGS) entry which is preliminary data.</text>
</comment>
<dbReference type="CDD" id="cd16027">
    <property type="entry name" value="SGSH"/>
    <property type="match status" value="1"/>
</dbReference>
<dbReference type="EMBL" id="QBKT01000004">
    <property type="protein sequence ID" value="PTX61743.1"/>
    <property type="molecule type" value="Genomic_DNA"/>
</dbReference>
<dbReference type="OrthoDB" id="9789742at2"/>
<dbReference type="AlphaFoldDB" id="A0A2T6C089"/>
<organism evidence="2 3">
    <name type="scientific">Kordia periserrulae</name>
    <dbReference type="NCBI Taxonomy" id="701523"/>
    <lineage>
        <taxon>Bacteria</taxon>
        <taxon>Pseudomonadati</taxon>
        <taxon>Bacteroidota</taxon>
        <taxon>Flavobacteriia</taxon>
        <taxon>Flavobacteriales</taxon>
        <taxon>Flavobacteriaceae</taxon>
        <taxon>Kordia</taxon>
    </lineage>
</organism>
<dbReference type="RefSeq" id="WP_108114953.1">
    <property type="nucleotide sequence ID" value="NZ_QBKT01000004.1"/>
</dbReference>
<accession>A0A2T6C089</accession>
<reference evidence="2 3" key="1">
    <citation type="submission" date="2018-04" db="EMBL/GenBank/DDBJ databases">
        <title>Genomic Encyclopedia of Archaeal and Bacterial Type Strains, Phase II (KMG-II): from individual species to whole genera.</title>
        <authorList>
            <person name="Goeker M."/>
        </authorList>
    </citation>
    <scope>NUCLEOTIDE SEQUENCE [LARGE SCALE GENOMIC DNA]</scope>
    <source>
        <strain evidence="2 3">DSM 25731</strain>
    </source>
</reference>
<dbReference type="InterPro" id="IPR017850">
    <property type="entry name" value="Alkaline_phosphatase_core_sf"/>
</dbReference>
<dbReference type="InterPro" id="IPR000917">
    <property type="entry name" value="Sulfatase_N"/>
</dbReference>
<dbReference type="PANTHER" id="PTHR43751:SF1">
    <property type="entry name" value="SULFATASE ATSG-RELATED"/>
    <property type="match status" value="1"/>
</dbReference>
<sequence>MKIIRLFLLLTLIACNSSKNTNQSSSTETAKKEQSQPNILLITLDDMNWNSPAIHGGDIPNITPHIDKLATSGVMFQNAYVQAPNCSPSRVVIQTGLYPHQSGMRGFFFVENTINTLSVLLKENGYYTGVLNKKSDTSIHPDYDAFWDTHSSFTGDKKRCATVYGDEFEGFLKNARQTNKPYYCVLNIADPHKPFFNDDISKKQGFDNCPPSTIYGLNEVTVPEFLPETPKIKQQILNYYNSVKRGDDCVGEVLKVLKTNKDFDNTIVILLSDHGMPFPYAKSTVYQNGLKTPLIVSWPKQLKPFVNKNSLVSAIDIAPTLLDITGISKPSEMTGNSFLRALKTDEENKESTYVFGQYDENAGGIPRPSRTAISKRYGYIFNPWATGEYKFISASTHQLTYKQMKKLATTDEAVKKRFNFWLYRSVEEFYDYEKDPNALHNLINHPDYKEIIEIHRTALQQHMMQTNDYTLAAFNEKENVSFLNNWMKSEVEAATIRSKTIKWKRGKNHLGSTKNNSKLFNVAED</sequence>